<dbReference type="InterPro" id="IPR047177">
    <property type="entry name" value="Pept_M20A"/>
</dbReference>
<dbReference type="InterPro" id="IPR002933">
    <property type="entry name" value="Peptidase_M20"/>
</dbReference>
<reference evidence="8 9" key="1">
    <citation type="submission" date="2019-02" db="EMBL/GenBank/DDBJ databases">
        <authorList>
            <person name="Li S.-H."/>
        </authorList>
    </citation>
    <scope>NUCLEOTIDE SEQUENCE [LARGE SCALE GENOMIC DNA]</scope>
    <source>
        <strain evidence="8 9">IMCC14385</strain>
    </source>
</reference>
<evidence type="ECO:0000259" key="7">
    <source>
        <dbReference type="Pfam" id="PF07687"/>
    </source>
</evidence>
<keyword evidence="5" id="KW-0862">Zinc</keyword>
<evidence type="ECO:0000256" key="1">
    <source>
        <dbReference type="ARBA" id="ARBA00006247"/>
    </source>
</evidence>
<dbReference type="AlphaFoldDB" id="A0A5P9NJ85"/>
<sequence length="469" mass="51128">MTANSNKGNPVLRSFILLATLASFSVVAHANPEERLAQAVQIPTISHQDPELVDREAFDAFKQFLESTYPRVFSELVAEWVNEYSLLLVWPGVGSGAILFTAHHDVVPIEPGTEQDWTHPPFAGVIADGRVYGRGTVDDKLGVISLLEAVDRLLQEGYAPRKTIVLAFGHDEEVSGRNGAAALSARMQALGLEFDWMVDEGGYLLTGNPMLPDNTMAMINIAEKGYTTLTLTAKGEGGHSSSPPAVSTIGRLARALDKLEQNPFPPRLSGPVKEMLVALAPHMGQPEQLMFSNLWLTDKMIAGRMAEDRLTAPMVRTTTALTMFNAGIKENVVPQRAEAKVNFRLLPGDTVDSVIRYVRDVIDDDQIDIASSPWSGMPGTANTEGAGYQAITRAVADVYPEAIPVPSLLMATTDTRHYIELAKDQYRFHGAVIDYTQASGIHGTDEWVGVESFRKSIDVATGMMRYGSE</sequence>
<proteinExistence type="inferred from homology"/>
<dbReference type="SUPFAM" id="SSF55031">
    <property type="entry name" value="Bacterial exopeptidase dimerisation domain"/>
    <property type="match status" value="1"/>
</dbReference>
<evidence type="ECO:0000256" key="2">
    <source>
        <dbReference type="ARBA" id="ARBA00022670"/>
    </source>
</evidence>
<dbReference type="Pfam" id="PF01546">
    <property type="entry name" value="Peptidase_M20"/>
    <property type="match status" value="1"/>
</dbReference>
<evidence type="ECO:0000256" key="6">
    <source>
        <dbReference type="SAM" id="SignalP"/>
    </source>
</evidence>
<keyword evidence="3" id="KW-0479">Metal-binding</keyword>
<dbReference type="OrthoDB" id="3665926at2"/>
<dbReference type="Gene3D" id="1.10.150.900">
    <property type="match status" value="1"/>
</dbReference>
<dbReference type="GO" id="GO:0008233">
    <property type="term" value="F:peptidase activity"/>
    <property type="evidence" value="ECO:0007669"/>
    <property type="project" value="UniProtKB-KW"/>
</dbReference>
<name>A0A5P9NJ85_9GAMM</name>
<dbReference type="Gene3D" id="3.30.70.360">
    <property type="match status" value="1"/>
</dbReference>
<keyword evidence="4 8" id="KW-0378">Hydrolase</keyword>
<dbReference type="PANTHER" id="PTHR45962:SF1">
    <property type="entry name" value="N-FATTY-ACYL-AMINO ACID SYNTHASE_HYDROLASE PM20D1"/>
    <property type="match status" value="1"/>
</dbReference>
<feature type="chain" id="PRO_5024843456" evidence="6">
    <location>
        <begin position="31"/>
        <end position="469"/>
    </location>
</feature>
<dbReference type="GO" id="GO:0006508">
    <property type="term" value="P:proteolysis"/>
    <property type="evidence" value="ECO:0007669"/>
    <property type="project" value="UniProtKB-KW"/>
</dbReference>
<evidence type="ECO:0000313" key="8">
    <source>
        <dbReference type="EMBL" id="QFU75792.1"/>
    </source>
</evidence>
<comment type="similarity">
    <text evidence="1">Belongs to the peptidase M20A family.</text>
</comment>
<dbReference type="InterPro" id="IPR001261">
    <property type="entry name" value="ArgE/DapE_CS"/>
</dbReference>
<keyword evidence="6" id="KW-0732">Signal</keyword>
<dbReference type="InterPro" id="IPR011650">
    <property type="entry name" value="Peptidase_M20_dimer"/>
</dbReference>
<evidence type="ECO:0000256" key="5">
    <source>
        <dbReference type="ARBA" id="ARBA00022833"/>
    </source>
</evidence>
<dbReference type="KEGG" id="halc:EY643_09045"/>
<accession>A0A5P9NJ85</accession>
<dbReference type="EMBL" id="CP036422">
    <property type="protein sequence ID" value="QFU75792.1"/>
    <property type="molecule type" value="Genomic_DNA"/>
</dbReference>
<feature type="signal peptide" evidence="6">
    <location>
        <begin position="1"/>
        <end position="30"/>
    </location>
</feature>
<keyword evidence="2" id="KW-0645">Protease</keyword>
<gene>
    <name evidence="8" type="ORF">EY643_09045</name>
</gene>
<organism evidence="8 9">
    <name type="scientific">Halioglobus maricola</name>
    <dbReference type="NCBI Taxonomy" id="2601894"/>
    <lineage>
        <taxon>Bacteria</taxon>
        <taxon>Pseudomonadati</taxon>
        <taxon>Pseudomonadota</taxon>
        <taxon>Gammaproteobacteria</taxon>
        <taxon>Cellvibrionales</taxon>
        <taxon>Halieaceae</taxon>
        <taxon>Halioglobus</taxon>
    </lineage>
</organism>
<dbReference type="PROSITE" id="PS00758">
    <property type="entry name" value="ARGE_DAPE_CPG2_1"/>
    <property type="match status" value="1"/>
</dbReference>
<evidence type="ECO:0000256" key="3">
    <source>
        <dbReference type="ARBA" id="ARBA00022723"/>
    </source>
</evidence>
<dbReference type="GO" id="GO:0046872">
    <property type="term" value="F:metal ion binding"/>
    <property type="evidence" value="ECO:0007669"/>
    <property type="project" value="UniProtKB-KW"/>
</dbReference>
<dbReference type="Gene3D" id="3.40.630.10">
    <property type="entry name" value="Zn peptidases"/>
    <property type="match status" value="1"/>
</dbReference>
<evidence type="ECO:0000256" key="4">
    <source>
        <dbReference type="ARBA" id="ARBA00022801"/>
    </source>
</evidence>
<dbReference type="Pfam" id="PF07687">
    <property type="entry name" value="M20_dimer"/>
    <property type="match status" value="1"/>
</dbReference>
<dbReference type="PANTHER" id="PTHR45962">
    <property type="entry name" value="N-FATTY-ACYL-AMINO ACID SYNTHASE/HYDROLASE PM20D1"/>
    <property type="match status" value="1"/>
</dbReference>
<dbReference type="SUPFAM" id="SSF53187">
    <property type="entry name" value="Zn-dependent exopeptidases"/>
    <property type="match status" value="1"/>
</dbReference>
<feature type="domain" description="Peptidase M20 dimerisation" evidence="7">
    <location>
        <begin position="221"/>
        <end position="365"/>
    </location>
</feature>
<evidence type="ECO:0000313" key="9">
    <source>
        <dbReference type="Proteomes" id="UP000326287"/>
    </source>
</evidence>
<keyword evidence="9" id="KW-1185">Reference proteome</keyword>
<dbReference type="InterPro" id="IPR036264">
    <property type="entry name" value="Bact_exopeptidase_dim_dom"/>
</dbReference>
<dbReference type="Proteomes" id="UP000326287">
    <property type="component" value="Chromosome"/>
</dbReference>
<protein>
    <submittedName>
        <fullName evidence="8">M20/M25/M40 family metallo-hydrolase</fullName>
    </submittedName>
</protein>